<dbReference type="NCBIfam" id="TIGR01439">
    <property type="entry name" value="lp_hng_hel_AbrB"/>
    <property type="match status" value="1"/>
</dbReference>
<dbReference type="EMBL" id="JAVIIQ010000004">
    <property type="protein sequence ID" value="MDX8531567.1"/>
    <property type="molecule type" value="Genomic_DNA"/>
</dbReference>
<dbReference type="Pfam" id="PF04014">
    <property type="entry name" value="MazE_antitoxin"/>
    <property type="match status" value="1"/>
</dbReference>
<feature type="domain" description="SpoVT-AbrB" evidence="2">
    <location>
        <begin position="36"/>
        <end position="81"/>
    </location>
</feature>
<dbReference type="PROSITE" id="PS51740">
    <property type="entry name" value="SPOVT_ABRB"/>
    <property type="match status" value="1"/>
</dbReference>
<dbReference type="SMART" id="SM00966">
    <property type="entry name" value="SpoVT_AbrB"/>
    <property type="match status" value="1"/>
</dbReference>
<protein>
    <submittedName>
        <fullName evidence="3">AbrB/MazE/SpoVT family DNA-binding domain-containing protein</fullName>
    </submittedName>
</protein>
<dbReference type="InterPro" id="IPR007159">
    <property type="entry name" value="SpoVT-AbrB_dom"/>
</dbReference>
<evidence type="ECO:0000313" key="3">
    <source>
        <dbReference type="EMBL" id="MDX8531567.1"/>
    </source>
</evidence>
<accession>A0ABU5A4L4</accession>
<gene>
    <name evidence="3" type="ORF">RFM42_11260</name>
</gene>
<dbReference type="GO" id="GO:0003677">
    <property type="term" value="F:DNA binding"/>
    <property type="evidence" value="ECO:0007669"/>
    <property type="project" value="UniProtKB-KW"/>
</dbReference>
<sequence length="121" mass="13726">MRITDPARPTAWLRWLDSVVLDLFRLLEYSLLVRKGISMRVTSKGQVTIPRDLRETFGIVANSEVIFGIEGGKITITPRHDKGRQADRERLARFLAALDRLEGSGDQTMNADDVMALTRDR</sequence>
<keyword evidence="1 3" id="KW-0238">DNA-binding</keyword>
<dbReference type="Gene3D" id="2.10.260.10">
    <property type="match status" value="1"/>
</dbReference>
<evidence type="ECO:0000259" key="2">
    <source>
        <dbReference type="PROSITE" id="PS51740"/>
    </source>
</evidence>
<dbReference type="InterPro" id="IPR037914">
    <property type="entry name" value="SpoVT-AbrB_sf"/>
</dbReference>
<keyword evidence="4" id="KW-1185">Reference proteome</keyword>
<evidence type="ECO:0000313" key="4">
    <source>
        <dbReference type="Proteomes" id="UP001285154"/>
    </source>
</evidence>
<comment type="caution">
    <text evidence="3">The sequence shown here is derived from an EMBL/GenBank/DDBJ whole genome shotgun (WGS) entry which is preliminary data.</text>
</comment>
<dbReference type="RefSeq" id="WP_320247137.1">
    <property type="nucleotide sequence ID" value="NZ_JAVIIQ010000004.1"/>
</dbReference>
<name>A0ABU5A4L4_9HYPH</name>
<reference evidence="3 4" key="1">
    <citation type="submission" date="2023-08" db="EMBL/GenBank/DDBJ databases">
        <title>Implementing the SeqCode for naming new Mesorhizobium species isolated from Vachellia karroo root nodules.</title>
        <authorList>
            <person name="Van Lill M."/>
        </authorList>
    </citation>
    <scope>NUCLEOTIDE SEQUENCE [LARGE SCALE GENOMIC DNA]</scope>
    <source>
        <strain evidence="3 4">VK25D</strain>
    </source>
</reference>
<evidence type="ECO:0000256" key="1">
    <source>
        <dbReference type="PROSITE-ProRule" id="PRU01076"/>
    </source>
</evidence>
<dbReference type="SUPFAM" id="SSF89447">
    <property type="entry name" value="AbrB/MazE/MraZ-like"/>
    <property type="match status" value="1"/>
</dbReference>
<organism evidence="3 4">
    <name type="scientific">Mesorhizobium vachelliae</name>
    <dbReference type="NCBI Taxonomy" id="3072309"/>
    <lineage>
        <taxon>Bacteria</taxon>
        <taxon>Pseudomonadati</taxon>
        <taxon>Pseudomonadota</taxon>
        <taxon>Alphaproteobacteria</taxon>
        <taxon>Hyphomicrobiales</taxon>
        <taxon>Phyllobacteriaceae</taxon>
        <taxon>Mesorhizobium</taxon>
    </lineage>
</organism>
<dbReference type="Proteomes" id="UP001285154">
    <property type="component" value="Unassembled WGS sequence"/>
</dbReference>
<proteinExistence type="predicted"/>